<dbReference type="RefSeq" id="WP_269604306.1">
    <property type="nucleotide sequence ID" value="NZ_JAPWIJ010000004.1"/>
</dbReference>
<evidence type="ECO:0000313" key="3">
    <source>
        <dbReference type="Proteomes" id="UP001081071"/>
    </source>
</evidence>
<dbReference type="Pfam" id="PF01841">
    <property type="entry name" value="Transglut_core"/>
    <property type="match status" value="1"/>
</dbReference>
<dbReference type="EMBL" id="JAPWIJ010000004">
    <property type="protein sequence ID" value="MCZ4519183.1"/>
    <property type="molecule type" value="Genomic_DNA"/>
</dbReference>
<sequence length="274" mass="30167">MGEVLDYALPGPLTSVAGVDSRALELLATDAVGICQVVSDLVIQPSDAQVLNLPDDRFVENQIRSSSSLLGLLLAMDPSSLTIGRQPSNRVVGTCRHFAVISCALLRYRGIAARVRCGFATYFQPGRGVDHWITEYRDGDSGRWIRIDSEVLGRDILPRAHDLEPGDFLSGGEAWSAYRRGEIDASQFGVYGTSNWGPAEIRGNAVKDLAALNNVEMLPWDEWARMTDAYDGKTGPEYDLLLDELAEVCSTEDLLAIRNLYRHEALQVPESLIR</sequence>
<keyword evidence="3" id="KW-1185">Reference proteome</keyword>
<name>A0ABT4MEB8_9NOCA</name>
<evidence type="ECO:0000313" key="2">
    <source>
        <dbReference type="EMBL" id="MCZ4519183.1"/>
    </source>
</evidence>
<proteinExistence type="predicted"/>
<dbReference type="SUPFAM" id="SSF54001">
    <property type="entry name" value="Cysteine proteinases"/>
    <property type="match status" value="2"/>
</dbReference>
<accession>A0ABT4MEB8</accession>
<dbReference type="InterPro" id="IPR038765">
    <property type="entry name" value="Papain-like_cys_pep_sf"/>
</dbReference>
<dbReference type="Gene3D" id="3.10.620.30">
    <property type="match status" value="1"/>
</dbReference>
<organism evidence="2 3">
    <name type="scientific">Rhodococcus ruber</name>
    <dbReference type="NCBI Taxonomy" id="1830"/>
    <lineage>
        <taxon>Bacteria</taxon>
        <taxon>Bacillati</taxon>
        <taxon>Actinomycetota</taxon>
        <taxon>Actinomycetes</taxon>
        <taxon>Mycobacteriales</taxon>
        <taxon>Nocardiaceae</taxon>
        <taxon>Rhodococcus</taxon>
    </lineage>
</organism>
<feature type="domain" description="Transglutaminase-like" evidence="1">
    <location>
        <begin position="92"/>
        <end position="148"/>
    </location>
</feature>
<gene>
    <name evidence="2" type="ORF">O4220_11715</name>
</gene>
<dbReference type="Proteomes" id="UP001081071">
    <property type="component" value="Unassembled WGS sequence"/>
</dbReference>
<dbReference type="InterPro" id="IPR002931">
    <property type="entry name" value="Transglutaminase-like"/>
</dbReference>
<reference evidence="2" key="1">
    <citation type="submission" date="2022-12" db="EMBL/GenBank/DDBJ databases">
        <authorList>
            <person name="Krivoruchko A.V."/>
            <person name="Elkin A."/>
        </authorList>
    </citation>
    <scope>NUCLEOTIDE SEQUENCE</scope>
    <source>
        <strain evidence="2">IEGM 1391</strain>
    </source>
</reference>
<evidence type="ECO:0000259" key="1">
    <source>
        <dbReference type="Pfam" id="PF01841"/>
    </source>
</evidence>
<comment type="caution">
    <text evidence="2">The sequence shown here is derived from an EMBL/GenBank/DDBJ whole genome shotgun (WGS) entry which is preliminary data.</text>
</comment>
<protein>
    <submittedName>
        <fullName evidence="2">Transglutaminase</fullName>
    </submittedName>
</protein>